<reference evidence="1 2" key="1">
    <citation type="journal article" date="2004" name="Nucleic Acids Res.">
        <title>The genome sequence of Bacillus cereus ATCC 10987 reveals metabolic adaptations and a large plasmid related to Bacillus anthracis pXO1.</title>
        <authorList>
            <person name="Rasko D.A."/>
            <person name="Ravel J."/>
            <person name="Okstad O.A."/>
            <person name="Helgason E."/>
            <person name="Cer R.Z."/>
            <person name="Jiang L."/>
            <person name="Shores K.A."/>
            <person name="Fouts D.E."/>
            <person name="Tourasse N.J."/>
            <person name="Angiuoli S.V."/>
            <person name="Kolonay J."/>
            <person name="Nelson W.C."/>
            <person name="Kolsto A.-B."/>
            <person name="Fraser C.M."/>
            <person name="Read T.D."/>
        </authorList>
    </citation>
    <scope>NUCLEOTIDE SEQUENCE [LARGE SCALE GENOMIC DNA]</scope>
    <source>
        <strain evidence="2">ATCC 10987 / NRS 248</strain>
    </source>
</reference>
<organism evidence="1 2">
    <name type="scientific">Bacillus cereus (strain ATCC 10987 / NRS 248)</name>
    <dbReference type="NCBI Taxonomy" id="222523"/>
    <lineage>
        <taxon>Bacteria</taxon>
        <taxon>Bacillati</taxon>
        <taxon>Bacillota</taxon>
        <taxon>Bacilli</taxon>
        <taxon>Bacillales</taxon>
        <taxon>Bacillaceae</taxon>
        <taxon>Bacillus</taxon>
        <taxon>Bacillus cereus group</taxon>
    </lineage>
</organism>
<dbReference type="AlphaFoldDB" id="Q72X16"/>
<protein>
    <submittedName>
        <fullName evidence="1">Uncharacterized protein</fullName>
    </submittedName>
</protein>
<sequence length="42" mass="5233">MKRIMKYTLEKIKNYISALPDIVIYVENRQIWFKWKGEPFLE</sequence>
<dbReference type="Proteomes" id="UP000002527">
    <property type="component" value="Chromosome"/>
</dbReference>
<evidence type="ECO:0000313" key="1">
    <source>
        <dbReference type="EMBL" id="AAS44462.1"/>
    </source>
</evidence>
<proteinExistence type="predicted"/>
<accession>Q72X16</accession>
<dbReference type="HOGENOM" id="CLU_3284487_0_0_9"/>
<dbReference type="KEGG" id="bca:BCE_5562"/>
<evidence type="ECO:0000313" key="2">
    <source>
        <dbReference type="Proteomes" id="UP000002527"/>
    </source>
</evidence>
<name>Q72X16_BACC1</name>
<dbReference type="EMBL" id="AE017194">
    <property type="protein sequence ID" value="AAS44462.1"/>
    <property type="molecule type" value="Genomic_DNA"/>
</dbReference>
<gene>
    <name evidence="1" type="ordered locus">BCE_5562</name>
</gene>